<feature type="transmembrane region" description="Helical" evidence="1">
    <location>
        <begin position="12"/>
        <end position="29"/>
    </location>
</feature>
<feature type="domain" description="VanZ-like" evidence="2">
    <location>
        <begin position="11"/>
        <end position="140"/>
    </location>
</feature>
<reference evidence="4 5" key="1">
    <citation type="submission" date="2016-10" db="EMBL/GenBank/DDBJ databases">
        <authorList>
            <person name="de Groot N.N."/>
        </authorList>
    </citation>
    <scope>NUCLEOTIDE SEQUENCE [LARGE SCALE GENOMIC DNA]</scope>
    <source>
        <strain evidence="4 5">NLAE-zl-G419</strain>
    </source>
</reference>
<keyword evidence="1" id="KW-0812">Transmembrane</keyword>
<proteinExistence type="predicted"/>
<dbReference type="eggNOG" id="COG5652">
    <property type="taxonomic scope" value="Bacteria"/>
</dbReference>
<sequence>MKKFLKEHYKIILVLGWMLIIFLFSATPGEESSKQSQLVIDVLTTLGINVEGTFGEFASFVVRKSAHMTEYFILCGLVYNAIKDKFKCLKVFLYPLVISFLYACTDEFHQYFVPGRAGAFKDVMIDTTGAAIFILGLFIIKTIKNKSKDS</sequence>
<dbReference type="RefSeq" id="WP_027638755.1">
    <property type="nucleotide sequence ID" value="NZ_BAAACD010000030.1"/>
</dbReference>
<evidence type="ECO:0000256" key="1">
    <source>
        <dbReference type="SAM" id="Phobius"/>
    </source>
</evidence>
<dbReference type="InterPro" id="IPR006976">
    <property type="entry name" value="VanZ-like"/>
</dbReference>
<dbReference type="InterPro" id="IPR016747">
    <property type="entry name" value="Phosphotransbutyrylase"/>
</dbReference>
<evidence type="ECO:0000259" key="2">
    <source>
        <dbReference type="Pfam" id="PF04892"/>
    </source>
</evidence>
<accession>A0A1I2NY50</accession>
<reference evidence="3 6" key="2">
    <citation type="submission" date="2018-03" db="EMBL/GenBank/DDBJ databases">
        <title>The uncultured portion of the human microbiome is neutrally assembled.</title>
        <authorList>
            <person name="Jeraldo P."/>
            <person name="Boardman L."/>
            <person name="White B.A."/>
            <person name="Nelson H."/>
            <person name="Goldenfeld N."/>
            <person name="Chia N."/>
        </authorList>
    </citation>
    <scope>NUCLEOTIDE SEQUENCE [LARGE SCALE GENOMIC DNA]</scope>
    <source>
        <strain evidence="3">CIM:MAG 903</strain>
    </source>
</reference>
<evidence type="ECO:0000313" key="5">
    <source>
        <dbReference type="Proteomes" id="UP000182135"/>
    </source>
</evidence>
<dbReference type="NCBIfam" id="NF037970">
    <property type="entry name" value="vanZ_1"/>
    <property type="match status" value="1"/>
</dbReference>
<evidence type="ECO:0000313" key="3">
    <source>
        <dbReference type="EMBL" id="PWL54031.1"/>
    </source>
</evidence>
<feature type="transmembrane region" description="Helical" evidence="1">
    <location>
        <begin position="91"/>
        <end position="111"/>
    </location>
</feature>
<dbReference type="PIRSF" id="PIRSF019083">
    <property type="entry name" value="UCP019083_VanZ"/>
    <property type="match status" value="1"/>
</dbReference>
<dbReference type="EMBL" id="FOOE01000025">
    <property type="protein sequence ID" value="SFG08648.1"/>
    <property type="molecule type" value="Genomic_DNA"/>
</dbReference>
<protein>
    <submittedName>
        <fullName evidence="3">VanZ family protein</fullName>
    </submittedName>
    <submittedName>
        <fullName evidence="4">VanZ like family protein</fullName>
    </submittedName>
</protein>
<organism evidence="4 5">
    <name type="scientific">Clostridium cadaveris</name>
    <dbReference type="NCBI Taxonomy" id="1529"/>
    <lineage>
        <taxon>Bacteria</taxon>
        <taxon>Bacillati</taxon>
        <taxon>Bacillota</taxon>
        <taxon>Clostridia</taxon>
        <taxon>Eubacteriales</taxon>
        <taxon>Clostridiaceae</taxon>
        <taxon>Clostridium</taxon>
    </lineage>
</organism>
<dbReference type="STRING" id="1529.SAMN04487885_1254"/>
<gene>
    <name evidence="3" type="ORF">DBY38_06440</name>
    <name evidence="4" type="ORF">SAMN04487885_1254</name>
</gene>
<evidence type="ECO:0000313" key="4">
    <source>
        <dbReference type="EMBL" id="SFG08648.1"/>
    </source>
</evidence>
<dbReference type="Pfam" id="PF04892">
    <property type="entry name" value="VanZ"/>
    <property type="match status" value="1"/>
</dbReference>
<dbReference type="EMBL" id="QAMZ01000029">
    <property type="protein sequence ID" value="PWL54031.1"/>
    <property type="molecule type" value="Genomic_DNA"/>
</dbReference>
<dbReference type="GeneID" id="90543484"/>
<feature type="transmembrane region" description="Helical" evidence="1">
    <location>
        <begin position="123"/>
        <end position="140"/>
    </location>
</feature>
<dbReference type="Proteomes" id="UP000182135">
    <property type="component" value="Unassembled WGS sequence"/>
</dbReference>
<keyword evidence="5" id="KW-1185">Reference proteome</keyword>
<name>A0A1I2NY50_9CLOT</name>
<dbReference type="Proteomes" id="UP000246114">
    <property type="component" value="Unassembled WGS sequence"/>
</dbReference>
<keyword evidence="1" id="KW-0472">Membrane</keyword>
<keyword evidence="1" id="KW-1133">Transmembrane helix</keyword>
<evidence type="ECO:0000313" key="6">
    <source>
        <dbReference type="Proteomes" id="UP000246114"/>
    </source>
</evidence>
<dbReference type="AlphaFoldDB" id="A0A1I2NY50"/>
<dbReference type="OrthoDB" id="291892at2"/>